<dbReference type="Gene3D" id="2.60.120.650">
    <property type="entry name" value="Cupin"/>
    <property type="match status" value="1"/>
</dbReference>
<name>A0ABD2KE95_9BILA</name>
<feature type="region of interest" description="Disordered" evidence="14">
    <location>
        <begin position="101"/>
        <end position="134"/>
    </location>
</feature>
<evidence type="ECO:0000259" key="15">
    <source>
        <dbReference type="PROSITE" id="PS51184"/>
    </source>
</evidence>
<comment type="function">
    <text evidence="13">Oxygenase that can act as both a histone lysine demethylase and a ribosomal histidine hydroxylase.</text>
</comment>
<comment type="similarity">
    <text evidence="2">Belongs to the ROX family. NO66 subfamily.</text>
</comment>
<protein>
    <recommendedName>
        <fullName evidence="13">Bifunctional lysine-specific demethylase and histidyl-hydroxylase</fullName>
        <ecNumber evidence="13">1.14.11.27</ecNumber>
    </recommendedName>
</protein>
<dbReference type="InterPro" id="IPR049043">
    <property type="entry name" value="WHD_RIOX1"/>
</dbReference>
<dbReference type="SUPFAM" id="SSF51197">
    <property type="entry name" value="Clavaminate synthase-like"/>
    <property type="match status" value="1"/>
</dbReference>
<feature type="compositionally biased region" description="Basic and acidic residues" evidence="14">
    <location>
        <begin position="817"/>
        <end position="827"/>
    </location>
</feature>
<evidence type="ECO:0000256" key="4">
    <source>
        <dbReference type="ARBA" id="ARBA00022723"/>
    </source>
</evidence>
<gene>
    <name evidence="16" type="ORF">niasHT_028026</name>
</gene>
<dbReference type="GO" id="GO:0005506">
    <property type="term" value="F:iron ion binding"/>
    <property type="evidence" value="ECO:0007669"/>
    <property type="project" value="UniProtKB-UniRule"/>
</dbReference>
<evidence type="ECO:0000256" key="7">
    <source>
        <dbReference type="ARBA" id="ARBA00023002"/>
    </source>
</evidence>
<keyword evidence="3" id="KW-0678">Repressor</keyword>
<evidence type="ECO:0000313" key="17">
    <source>
        <dbReference type="Proteomes" id="UP001620626"/>
    </source>
</evidence>
<keyword evidence="8 13" id="KW-0408">Iron</keyword>
<keyword evidence="10 13" id="KW-0804">Transcription</keyword>
<comment type="catalytic activity">
    <reaction evidence="12 13">
        <text>N(6),N(6)-dimethyl-L-lysyl(36)-[histone H3] + 2 2-oxoglutarate + 2 O2 = L-lysyl(36)-[histone H3] + 2 formaldehyde + 2 succinate + 2 CO2</text>
        <dbReference type="Rhea" id="RHEA:42032"/>
        <dbReference type="Rhea" id="RHEA-COMP:9785"/>
        <dbReference type="Rhea" id="RHEA-COMP:9787"/>
        <dbReference type="ChEBI" id="CHEBI:15379"/>
        <dbReference type="ChEBI" id="CHEBI:16526"/>
        <dbReference type="ChEBI" id="CHEBI:16810"/>
        <dbReference type="ChEBI" id="CHEBI:16842"/>
        <dbReference type="ChEBI" id="CHEBI:29969"/>
        <dbReference type="ChEBI" id="CHEBI:30031"/>
        <dbReference type="ChEBI" id="CHEBI:61976"/>
        <dbReference type="EC" id="1.14.11.27"/>
    </reaction>
</comment>
<evidence type="ECO:0000256" key="9">
    <source>
        <dbReference type="ARBA" id="ARBA00023015"/>
    </source>
</evidence>
<dbReference type="PANTHER" id="PTHR13096:SF8">
    <property type="entry name" value="RIBOSOMAL OXYGENASE 1"/>
    <property type="match status" value="1"/>
</dbReference>
<sequence>MAVRKRPWYENGWYENVPVRKRRYENGGTKMAKTDASIIYVMGRKNRKTSKSLRPLENVNDSVAISKQRKFEKELKEKEFIENFEERQKVNAAVSLKSDAVSNFGYPDATPTPLDKKAKKQKRRNDGNSAVHQTVKQMIVGEVAKGNGKAIRHKGKRKVTFSSESSGNEYYGDNSEQKSEVGRKESNKRMKMTIGSDSDATSTAEDLIATNGQFSEDSMEDEEESLDDDLDDEEEEIGEDLEDEQLEEADDNELRNGNLEDEEEANSSFFTSDDESLEDEIGEESGEEPFELEFVGYQSTAKSAKCLLLEALDDYTIATSPFVLFKFSDGIDHSVQVANKALQWIVSPVDSQTFFNDFFNKRVLVVNRKAKDYFEGFFGTVNLFKMLQKFDLDIGTDVNLSLYENDVPTDQNCADGERATAAAVWGHFRRGRAAQFDRPQRYNDNIWYLCDVLQELFCSFVGVKCYLTPPNTSAIALHWEDSDAFLLQIEGRKYFKVYSPASDEDTSPLDSSGTMSESDFDGREPTFEGWLEQGDTLYIPKGWIFQASAGDVHSLCVFVSVCRSHSFTNFLEKASAEFVKTVVSGSKHLRKNLPPLLFDMAGNGGNDYPGEETLEEKIIPVAEVFSRKFGENFAAFVPSYIDLMAREFFRFALPPLLTPEEETKICFGGAIDSSLDIGKKTEVRLVRKHTQRLLFENAEKAFIVHRMANSRSYEEYPEKTIDFPIEFEDGFVTLVDSYPNWLEVGELGLESQEANVELAKLLFTNGILLVQRQKTFGGEKGKEKEEKGGKEAEKDKRKAEEGTEPSKKAKKRRAKRKGEAAKGSRTD</sequence>
<evidence type="ECO:0000256" key="12">
    <source>
        <dbReference type="ARBA" id="ARBA00047915"/>
    </source>
</evidence>
<dbReference type="Proteomes" id="UP001620626">
    <property type="component" value="Unassembled WGS sequence"/>
</dbReference>
<dbReference type="EC" id="1.14.11.27" evidence="13"/>
<evidence type="ECO:0000256" key="5">
    <source>
        <dbReference type="ARBA" id="ARBA00022853"/>
    </source>
</evidence>
<dbReference type="PANTHER" id="PTHR13096">
    <property type="entry name" value="MINA53 MYC INDUCED NUCLEAR ANTIGEN"/>
    <property type="match status" value="1"/>
</dbReference>
<dbReference type="Pfam" id="PF21233">
    <property type="entry name" value="WHD_RIOX1"/>
    <property type="match status" value="1"/>
</dbReference>
<keyword evidence="7 13" id="KW-0560">Oxidoreductase</keyword>
<evidence type="ECO:0000256" key="11">
    <source>
        <dbReference type="ARBA" id="ARBA00023242"/>
    </source>
</evidence>
<feature type="compositionally biased region" description="Basic residues" evidence="14">
    <location>
        <begin position="150"/>
        <end position="159"/>
    </location>
</feature>
<evidence type="ECO:0000256" key="1">
    <source>
        <dbReference type="ARBA" id="ARBA00004123"/>
    </source>
</evidence>
<dbReference type="FunFam" id="3.90.930.40:FF:000001">
    <property type="entry name" value="ribosomal oxygenase 1 isoform X1"/>
    <property type="match status" value="1"/>
</dbReference>
<evidence type="ECO:0000256" key="10">
    <source>
        <dbReference type="ARBA" id="ARBA00023163"/>
    </source>
</evidence>
<organism evidence="16 17">
    <name type="scientific">Heterodera trifolii</name>
    <dbReference type="NCBI Taxonomy" id="157864"/>
    <lineage>
        <taxon>Eukaryota</taxon>
        <taxon>Metazoa</taxon>
        <taxon>Ecdysozoa</taxon>
        <taxon>Nematoda</taxon>
        <taxon>Chromadorea</taxon>
        <taxon>Rhabditida</taxon>
        <taxon>Tylenchina</taxon>
        <taxon>Tylenchomorpha</taxon>
        <taxon>Tylenchoidea</taxon>
        <taxon>Heteroderidae</taxon>
        <taxon>Heteroderinae</taxon>
        <taxon>Heterodera</taxon>
    </lineage>
</organism>
<comment type="subcellular location">
    <subcellularLocation>
        <location evidence="1 13">Nucleus</location>
    </subcellularLocation>
</comment>
<evidence type="ECO:0000256" key="14">
    <source>
        <dbReference type="SAM" id="MobiDB-lite"/>
    </source>
</evidence>
<feature type="compositionally biased region" description="Acidic residues" evidence="14">
    <location>
        <begin position="217"/>
        <end position="251"/>
    </location>
</feature>
<feature type="compositionally biased region" description="Basic and acidic residues" evidence="14">
    <location>
        <begin position="777"/>
        <end position="807"/>
    </location>
</feature>
<dbReference type="PROSITE" id="PS51184">
    <property type="entry name" value="JMJC"/>
    <property type="match status" value="1"/>
</dbReference>
<dbReference type="Gene3D" id="3.90.930.40">
    <property type="match status" value="1"/>
</dbReference>
<feature type="domain" description="JmjC" evidence="15">
    <location>
        <begin position="435"/>
        <end position="578"/>
    </location>
</feature>
<keyword evidence="9 13" id="KW-0805">Transcription regulation</keyword>
<comment type="cofactor">
    <cofactor evidence="13">
        <name>Fe(2+)</name>
        <dbReference type="ChEBI" id="CHEBI:29033"/>
    </cofactor>
    <text evidence="13">Binds 1 Fe(2+) ion per subunit.</text>
</comment>
<keyword evidence="5" id="KW-0156">Chromatin regulator</keyword>
<evidence type="ECO:0000313" key="16">
    <source>
        <dbReference type="EMBL" id="KAL3101270.1"/>
    </source>
</evidence>
<dbReference type="InterPro" id="IPR039994">
    <property type="entry name" value="NO66-like"/>
</dbReference>
<keyword evidence="6 13" id="KW-0223">Dioxygenase</keyword>
<dbReference type="GO" id="GO:0005634">
    <property type="term" value="C:nucleus"/>
    <property type="evidence" value="ECO:0007669"/>
    <property type="project" value="UniProtKB-SubCell"/>
</dbReference>
<keyword evidence="4 13" id="KW-0479">Metal-binding</keyword>
<dbReference type="Pfam" id="PF08007">
    <property type="entry name" value="JmjC_2"/>
    <property type="match status" value="1"/>
</dbReference>
<reference evidence="16 17" key="1">
    <citation type="submission" date="2024-10" db="EMBL/GenBank/DDBJ databases">
        <authorList>
            <person name="Kim D."/>
        </authorList>
    </citation>
    <scope>NUCLEOTIDE SEQUENCE [LARGE SCALE GENOMIC DNA]</scope>
    <source>
        <strain evidence="16">BH-2024</strain>
    </source>
</reference>
<dbReference type="AlphaFoldDB" id="A0ABD2KE95"/>
<feature type="compositionally biased region" description="Acidic residues" evidence="14">
    <location>
        <begin position="272"/>
        <end position="286"/>
    </location>
</feature>
<dbReference type="GO" id="GO:0140680">
    <property type="term" value="F:histone H3K36me/H3K36me2 demethylase activity"/>
    <property type="evidence" value="ECO:0007669"/>
    <property type="project" value="UniProtKB-EC"/>
</dbReference>
<accession>A0ABD2KE95</accession>
<comment type="caution">
    <text evidence="16">The sequence shown here is derived from an EMBL/GenBank/DDBJ whole genome shotgun (WGS) entry which is preliminary data.</text>
</comment>
<keyword evidence="11 13" id="KW-0539">Nucleus</keyword>
<feature type="region of interest" description="Disordered" evidence="14">
    <location>
        <begin position="146"/>
        <end position="286"/>
    </location>
</feature>
<evidence type="ECO:0000256" key="8">
    <source>
        <dbReference type="ARBA" id="ARBA00023004"/>
    </source>
</evidence>
<dbReference type="InterPro" id="IPR003347">
    <property type="entry name" value="JmjC_dom"/>
</dbReference>
<evidence type="ECO:0000256" key="3">
    <source>
        <dbReference type="ARBA" id="ARBA00022491"/>
    </source>
</evidence>
<evidence type="ECO:0000256" key="6">
    <source>
        <dbReference type="ARBA" id="ARBA00022964"/>
    </source>
</evidence>
<proteinExistence type="inferred from homology"/>
<feature type="region of interest" description="Disordered" evidence="14">
    <location>
        <begin position="777"/>
        <end position="827"/>
    </location>
</feature>
<dbReference type="EMBL" id="JBICBT010000783">
    <property type="protein sequence ID" value="KAL3101270.1"/>
    <property type="molecule type" value="Genomic_DNA"/>
</dbReference>
<keyword evidence="17" id="KW-1185">Reference proteome</keyword>
<feature type="compositionally biased region" description="Polar residues" evidence="14">
    <location>
        <begin position="195"/>
        <end position="214"/>
    </location>
</feature>
<evidence type="ECO:0000256" key="2">
    <source>
        <dbReference type="ARBA" id="ARBA00010309"/>
    </source>
</evidence>
<feature type="compositionally biased region" description="Basic and acidic residues" evidence="14">
    <location>
        <begin position="175"/>
        <end position="188"/>
    </location>
</feature>
<evidence type="ECO:0000256" key="13">
    <source>
        <dbReference type="RuleBase" id="RU366061"/>
    </source>
</evidence>